<dbReference type="NCBIfam" id="TIGR00229">
    <property type="entry name" value="sensory_box"/>
    <property type="match status" value="2"/>
</dbReference>
<comment type="caution">
    <text evidence="25">The sequence shown here is derived from an EMBL/GenBank/DDBJ whole genome shotgun (WGS) entry which is preliminary data.</text>
</comment>
<evidence type="ECO:0000256" key="5">
    <source>
        <dbReference type="ARBA" id="ARBA00022553"/>
    </source>
</evidence>
<accession>A0A316DQ53</accession>
<feature type="domain" description="Response regulatory" evidence="21">
    <location>
        <begin position="701"/>
        <end position="818"/>
    </location>
</feature>
<dbReference type="Gene3D" id="1.20.120.160">
    <property type="entry name" value="HPT domain"/>
    <property type="match status" value="1"/>
</dbReference>
<organism evidence="25 26">
    <name type="scientific">Arcicella aurantiaca</name>
    <dbReference type="NCBI Taxonomy" id="591202"/>
    <lineage>
        <taxon>Bacteria</taxon>
        <taxon>Pseudomonadati</taxon>
        <taxon>Bacteroidota</taxon>
        <taxon>Cytophagia</taxon>
        <taxon>Cytophagales</taxon>
        <taxon>Flectobacillaceae</taxon>
        <taxon>Arcicella</taxon>
    </lineage>
</organism>
<dbReference type="InterPro" id="IPR013655">
    <property type="entry name" value="PAS_fold_3"/>
</dbReference>
<dbReference type="Pfam" id="PF13426">
    <property type="entry name" value="PAS_9"/>
    <property type="match status" value="1"/>
</dbReference>
<dbReference type="SUPFAM" id="SSF52172">
    <property type="entry name" value="CheY-like"/>
    <property type="match status" value="1"/>
</dbReference>
<dbReference type="InterPro" id="IPR005467">
    <property type="entry name" value="His_kinase_dom"/>
</dbReference>
<dbReference type="EC" id="2.7.13.3" evidence="3"/>
<evidence type="ECO:0000256" key="17">
    <source>
        <dbReference type="PROSITE-ProRule" id="PRU00169"/>
    </source>
</evidence>
<evidence type="ECO:0000256" key="19">
    <source>
        <dbReference type="SAM" id="MobiDB-lite"/>
    </source>
</evidence>
<evidence type="ECO:0000256" key="2">
    <source>
        <dbReference type="ARBA" id="ARBA00004651"/>
    </source>
</evidence>
<keyword evidence="9" id="KW-0418">Kinase</keyword>
<proteinExistence type="predicted"/>
<keyword evidence="4" id="KW-1003">Cell membrane</keyword>
<dbReference type="PANTHER" id="PTHR45339">
    <property type="entry name" value="HYBRID SIGNAL TRANSDUCTION HISTIDINE KINASE J"/>
    <property type="match status" value="1"/>
</dbReference>
<evidence type="ECO:0000256" key="11">
    <source>
        <dbReference type="ARBA" id="ARBA00022989"/>
    </source>
</evidence>
<evidence type="ECO:0000259" key="22">
    <source>
        <dbReference type="PROSITE" id="PS50112"/>
    </source>
</evidence>
<dbReference type="InterPro" id="IPR036641">
    <property type="entry name" value="HPT_dom_sf"/>
</dbReference>
<feature type="compositionally biased region" description="Basic and acidic residues" evidence="19">
    <location>
        <begin position="374"/>
        <end position="384"/>
    </location>
</feature>
<dbReference type="SUPFAM" id="SSF47384">
    <property type="entry name" value="Homodimeric domain of signal transducing histidine kinase"/>
    <property type="match status" value="1"/>
</dbReference>
<reference evidence="25 26" key="1">
    <citation type="submission" date="2018-05" db="EMBL/GenBank/DDBJ databases">
        <title>Genomic Encyclopedia of Archaeal and Bacterial Type Strains, Phase II (KMG-II): from individual species to whole genera.</title>
        <authorList>
            <person name="Goeker M."/>
        </authorList>
    </citation>
    <scope>NUCLEOTIDE SEQUENCE [LARGE SCALE GENOMIC DNA]</scope>
    <source>
        <strain evidence="25 26">DSM 22214</strain>
    </source>
</reference>
<dbReference type="Pfam" id="PF01627">
    <property type="entry name" value="Hpt"/>
    <property type="match status" value="1"/>
</dbReference>
<dbReference type="SMART" id="SM00387">
    <property type="entry name" value="HATPase_c"/>
    <property type="match status" value="1"/>
</dbReference>
<evidence type="ECO:0000256" key="7">
    <source>
        <dbReference type="ARBA" id="ARBA00022692"/>
    </source>
</evidence>
<dbReference type="InterPro" id="IPR003594">
    <property type="entry name" value="HATPase_dom"/>
</dbReference>
<evidence type="ECO:0000256" key="10">
    <source>
        <dbReference type="ARBA" id="ARBA00022840"/>
    </source>
</evidence>
<dbReference type="SUPFAM" id="SSF47226">
    <property type="entry name" value="Histidine-containing phosphotransfer domain, HPT domain"/>
    <property type="match status" value="1"/>
</dbReference>
<dbReference type="EMBL" id="QGGO01000026">
    <property type="protein sequence ID" value="PWK20105.1"/>
    <property type="molecule type" value="Genomic_DNA"/>
</dbReference>
<dbReference type="RefSeq" id="WP_109744586.1">
    <property type="nucleotide sequence ID" value="NZ_QGGO01000026.1"/>
</dbReference>
<dbReference type="SMART" id="SM00448">
    <property type="entry name" value="REC"/>
    <property type="match status" value="1"/>
</dbReference>
<keyword evidence="10" id="KW-0067">ATP-binding</keyword>
<keyword evidence="6" id="KW-0808">Transferase</keyword>
<dbReference type="InterPro" id="IPR001610">
    <property type="entry name" value="PAC"/>
</dbReference>
<dbReference type="FunFam" id="3.30.565.10:FF:000010">
    <property type="entry name" value="Sensor histidine kinase RcsC"/>
    <property type="match status" value="1"/>
</dbReference>
<dbReference type="InterPro" id="IPR036097">
    <property type="entry name" value="HisK_dim/P_sf"/>
</dbReference>
<dbReference type="CDD" id="cd00130">
    <property type="entry name" value="PAS"/>
    <property type="match status" value="2"/>
</dbReference>
<evidence type="ECO:0000256" key="3">
    <source>
        <dbReference type="ARBA" id="ARBA00012438"/>
    </source>
</evidence>
<keyword evidence="5 17" id="KW-0597">Phosphoprotein</keyword>
<dbReference type="PROSITE" id="PS50112">
    <property type="entry name" value="PAS"/>
    <property type="match status" value="2"/>
</dbReference>
<dbReference type="InterPro" id="IPR000700">
    <property type="entry name" value="PAS-assoc_C"/>
</dbReference>
<keyword evidence="18" id="KW-0175">Coiled coil</keyword>
<dbReference type="Pfam" id="PF02518">
    <property type="entry name" value="HATPase_c"/>
    <property type="match status" value="1"/>
</dbReference>
<evidence type="ECO:0000256" key="18">
    <source>
        <dbReference type="SAM" id="Coils"/>
    </source>
</evidence>
<feature type="domain" description="PAC" evidence="23">
    <location>
        <begin position="388"/>
        <end position="440"/>
    </location>
</feature>
<dbReference type="SMART" id="SM00388">
    <property type="entry name" value="HisKA"/>
    <property type="match status" value="1"/>
</dbReference>
<dbReference type="Gene3D" id="3.40.50.2300">
    <property type="match status" value="1"/>
</dbReference>
<evidence type="ECO:0000256" key="12">
    <source>
        <dbReference type="ARBA" id="ARBA00023012"/>
    </source>
</evidence>
<gene>
    <name evidence="25" type="ORF">LV89_03915</name>
</gene>
<dbReference type="PANTHER" id="PTHR45339:SF1">
    <property type="entry name" value="HYBRID SIGNAL TRANSDUCTION HISTIDINE KINASE J"/>
    <property type="match status" value="1"/>
</dbReference>
<dbReference type="GO" id="GO:0005524">
    <property type="term" value="F:ATP binding"/>
    <property type="evidence" value="ECO:0007669"/>
    <property type="project" value="UniProtKB-KW"/>
</dbReference>
<keyword evidence="7" id="KW-0812">Transmembrane</keyword>
<evidence type="ECO:0000256" key="8">
    <source>
        <dbReference type="ARBA" id="ARBA00022741"/>
    </source>
</evidence>
<feature type="coiled-coil region" evidence="18">
    <location>
        <begin position="1"/>
        <end position="74"/>
    </location>
</feature>
<comment type="catalytic activity">
    <reaction evidence="1">
        <text>ATP + protein L-histidine = ADP + protein N-phospho-L-histidine.</text>
        <dbReference type="EC" id="2.7.13.3"/>
    </reaction>
</comment>
<feature type="domain" description="PAS" evidence="22">
    <location>
        <begin position="60"/>
        <end position="130"/>
    </location>
</feature>
<evidence type="ECO:0000256" key="6">
    <source>
        <dbReference type="ARBA" id="ARBA00022679"/>
    </source>
</evidence>
<keyword evidence="26" id="KW-1185">Reference proteome</keyword>
<evidence type="ECO:0000256" key="4">
    <source>
        <dbReference type="ARBA" id="ARBA00022475"/>
    </source>
</evidence>
<dbReference type="Gene3D" id="1.10.287.130">
    <property type="match status" value="1"/>
</dbReference>
<dbReference type="Pfam" id="PF00512">
    <property type="entry name" value="HisKA"/>
    <property type="match status" value="1"/>
</dbReference>
<feature type="region of interest" description="Disordered" evidence="19">
    <location>
        <begin position="369"/>
        <end position="390"/>
    </location>
</feature>
<comment type="subunit">
    <text evidence="14">At low DSF concentrations, interacts with RpfF.</text>
</comment>
<evidence type="ECO:0000256" key="9">
    <source>
        <dbReference type="ARBA" id="ARBA00022777"/>
    </source>
</evidence>
<comment type="subcellular location">
    <subcellularLocation>
        <location evidence="2">Cell membrane</location>
        <topology evidence="2">Multi-pass membrane protein</topology>
    </subcellularLocation>
</comment>
<dbReference type="InterPro" id="IPR001789">
    <property type="entry name" value="Sig_transdc_resp-reg_receiver"/>
</dbReference>
<dbReference type="PROSITE" id="PS50110">
    <property type="entry name" value="RESPONSE_REGULATORY"/>
    <property type="match status" value="1"/>
</dbReference>
<dbReference type="InterPro" id="IPR036890">
    <property type="entry name" value="HATPase_C_sf"/>
</dbReference>
<feature type="domain" description="Histidine kinase" evidence="20">
    <location>
        <begin position="458"/>
        <end position="678"/>
    </location>
</feature>
<dbReference type="InterPro" id="IPR011006">
    <property type="entry name" value="CheY-like_superfamily"/>
</dbReference>
<dbReference type="OrthoDB" id="9781208at2"/>
<dbReference type="PROSITE" id="PS50109">
    <property type="entry name" value="HIS_KIN"/>
    <property type="match status" value="1"/>
</dbReference>
<keyword evidence="8" id="KW-0547">Nucleotide-binding</keyword>
<dbReference type="PROSITE" id="PS50113">
    <property type="entry name" value="PAC"/>
    <property type="match status" value="2"/>
</dbReference>
<dbReference type="InterPro" id="IPR008207">
    <property type="entry name" value="Sig_transdc_His_kin_Hpt_dom"/>
</dbReference>
<dbReference type="SMART" id="SM00086">
    <property type="entry name" value="PAC"/>
    <property type="match status" value="2"/>
</dbReference>
<dbReference type="SUPFAM" id="SSF55874">
    <property type="entry name" value="ATPase domain of HSP90 chaperone/DNA topoisomerase II/histidine kinase"/>
    <property type="match status" value="1"/>
</dbReference>
<sequence length="950" mass="108409">MEELELLKRRIEREQKARKQAENILEEKALALHTTNEQLKNLNENLAKQVQLGIAELQKTEKNYQELIESVQDIIYKISPQGYFTFVNSVVENRLGYTESEIIGRHFTELIIPQYVESLITVYREMIGQKMESTYNEFPVKTKDGNVVWIGQTVRLIQGENTVTELVAVARDISDRKATEDSLRATQTRLATLITNLQKGVLVEDENRKIVLVNQQFCDTFGIQTKPELLIGMDCSNAAEQSKHLFKHPNIFLAKINKILDKKRLIVDENLQMADGRILLRTYIPIFLEKQYRGHLWEYSDITEQYNARELIRKSEEKYRGIMNNMELGLLEVDNNQIIIRAYDSFCQMIGYSQEELVGKSAPALLLPSDSDDTLNKNQEERKKGSASSYELQLKKKDGSRLWVIISGAPIFGDDGEVVGSMGIHYDITERKLLEQELEQAKLIAEQARQSEKQFLANMSHEIRTPLNAIIGMTHLLFDTRPNKQQYEYLDILKTSADFLLTLISDLLDMAKIEAGKVEVQNHPFDLAGLLRTTQRLFQIKIEGRPIEINLMIDGRITGYYIGDDLILNQILLNLIGNAEKFTEKGSIDITVKQKRQDEKFDWIEFKIEDTGSGIPAEKMDMIFQKFKQINSHGHKHKGTGLGLSITKQLVEIQGGTISVNSDEGVGSTFTFLLPYQKSETEALPTTHEIHFAPKNLNGSKVLVAEDNIMNQKYISSLLTKWEIDFVIASDGKKAVEQAQKKLFDLILMDIQMPNMDGYEATITIRNTNSLNQKTPIIALTASAMLDQKSKAMSAGMDDFVTKPFAPNNLLSILQRYIGSNDSVVKQPETLAISYDLDQTSLEQLYGDDKEYAAEMFETFLEDVLPDFYQLQNFVEKKDWENLSKESHKLKPTLAMVGLNLMESKIVEIEKNAKEQANEDWLISAVNTFVAEMDGYLPTLKQRLKTLRED</sequence>
<dbReference type="CDD" id="cd16922">
    <property type="entry name" value="HATPase_EvgS-ArcB-TorS-like"/>
    <property type="match status" value="1"/>
</dbReference>
<dbReference type="CDD" id="cd17546">
    <property type="entry name" value="REC_hyHK_CKI1_RcsC-like"/>
    <property type="match status" value="1"/>
</dbReference>
<evidence type="ECO:0000256" key="16">
    <source>
        <dbReference type="PROSITE-ProRule" id="PRU00110"/>
    </source>
</evidence>
<evidence type="ECO:0000259" key="21">
    <source>
        <dbReference type="PROSITE" id="PS50110"/>
    </source>
</evidence>
<feature type="modified residue" description="Phosphohistidine" evidence="16">
    <location>
        <position position="888"/>
    </location>
</feature>
<evidence type="ECO:0000259" key="20">
    <source>
        <dbReference type="PROSITE" id="PS50109"/>
    </source>
</evidence>
<evidence type="ECO:0000313" key="25">
    <source>
        <dbReference type="EMBL" id="PWK20105.1"/>
    </source>
</evidence>
<dbReference type="SUPFAM" id="SSF55785">
    <property type="entry name" value="PYP-like sensor domain (PAS domain)"/>
    <property type="match status" value="3"/>
</dbReference>
<dbReference type="GO" id="GO:0005886">
    <property type="term" value="C:plasma membrane"/>
    <property type="evidence" value="ECO:0007669"/>
    <property type="project" value="UniProtKB-SubCell"/>
</dbReference>
<protein>
    <recommendedName>
        <fullName evidence="15">Sensory/regulatory protein RpfC</fullName>
        <ecNumber evidence="3">2.7.13.3</ecNumber>
    </recommendedName>
</protein>
<dbReference type="Pfam" id="PF00072">
    <property type="entry name" value="Response_reg"/>
    <property type="match status" value="1"/>
</dbReference>
<keyword evidence="12" id="KW-0902">Two-component regulatory system</keyword>
<dbReference type="FunFam" id="1.10.287.130:FF:000002">
    <property type="entry name" value="Two-component osmosensing histidine kinase"/>
    <property type="match status" value="1"/>
</dbReference>
<feature type="domain" description="PAS" evidence="22">
    <location>
        <begin position="315"/>
        <end position="385"/>
    </location>
</feature>
<dbReference type="Gene3D" id="3.30.565.10">
    <property type="entry name" value="Histidine kinase-like ATPase, C-terminal domain"/>
    <property type="match status" value="1"/>
</dbReference>
<dbReference type="Pfam" id="PF13188">
    <property type="entry name" value="PAS_8"/>
    <property type="match status" value="1"/>
</dbReference>
<dbReference type="CDD" id="cd00082">
    <property type="entry name" value="HisKA"/>
    <property type="match status" value="1"/>
</dbReference>
<feature type="domain" description="PAC" evidence="23">
    <location>
        <begin position="134"/>
        <end position="185"/>
    </location>
</feature>
<evidence type="ECO:0000256" key="1">
    <source>
        <dbReference type="ARBA" id="ARBA00000085"/>
    </source>
</evidence>
<keyword evidence="11" id="KW-1133">Transmembrane helix</keyword>
<dbReference type="AlphaFoldDB" id="A0A316DQ53"/>
<evidence type="ECO:0000313" key="26">
    <source>
        <dbReference type="Proteomes" id="UP000245489"/>
    </source>
</evidence>
<evidence type="ECO:0000256" key="14">
    <source>
        <dbReference type="ARBA" id="ARBA00064003"/>
    </source>
</evidence>
<dbReference type="InterPro" id="IPR003661">
    <property type="entry name" value="HisK_dim/P_dom"/>
</dbReference>
<evidence type="ECO:0000259" key="24">
    <source>
        <dbReference type="PROSITE" id="PS50894"/>
    </source>
</evidence>
<dbReference type="Gene3D" id="3.30.450.20">
    <property type="entry name" value="PAS domain"/>
    <property type="match status" value="3"/>
</dbReference>
<dbReference type="SMART" id="SM00091">
    <property type="entry name" value="PAS"/>
    <property type="match status" value="3"/>
</dbReference>
<feature type="modified residue" description="4-aspartylphosphate" evidence="17">
    <location>
        <position position="750"/>
    </location>
</feature>
<feature type="domain" description="HPt" evidence="24">
    <location>
        <begin position="849"/>
        <end position="950"/>
    </location>
</feature>
<evidence type="ECO:0000259" key="23">
    <source>
        <dbReference type="PROSITE" id="PS50113"/>
    </source>
</evidence>
<keyword evidence="13" id="KW-0472">Membrane</keyword>
<dbReference type="GO" id="GO:0000155">
    <property type="term" value="F:phosphorelay sensor kinase activity"/>
    <property type="evidence" value="ECO:0007669"/>
    <property type="project" value="InterPro"/>
</dbReference>
<dbReference type="InterPro" id="IPR004358">
    <property type="entry name" value="Sig_transdc_His_kin-like_C"/>
</dbReference>
<dbReference type="PRINTS" id="PR00344">
    <property type="entry name" value="BCTRLSENSOR"/>
</dbReference>
<dbReference type="Proteomes" id="UP000245489">
    <property type="component" value="Unassembled WGS sequence"/>
</dbReference>
<evidence type="ECO:0000256" key="13">
    <source>
        <dbReference type="ARBA" id="ARBA00023136"/>
    </source>
</evidence>
<name>A0A316DQ53_9BACT</name>
<dbReference type="InterPro" id="IPR035965">
    <property type="entry name" value="PAS-like_dom_sf"/>
</dbReference>
<dbReference type="InterPro" id="IPR000014">
    <property type="entry name" value="PAS"/>
</dbReference>
<dbReference type="Pfam" id="PF08447">
    <property type="entry name" value="PAS_3"/>
    <property type="match status" value="1"/>
</dbReference>
<dbReference type="PROSITE" id="PS50894">
    <property type="entry name" value="HPT"/>
    <property type="match status" value="1"/>
</dbReference>
<evidence type="ECO:0000256" key="15">
    <source>
        <dbReference type="ARBA" id="ARBA00068150"/>
    </source>
</evidence>